<gene>
    <name evidence="2" type="ORF">ACFP3R_20190</name>
</gene>
<accession>A0ABW1P8B0</accession>
<sequence length="195" mass="20261">MWQALLDDPGSTAAVLSVAAGIGRSTATKILARWDRDNLVARTPGIADGGARPADRWSITVLDEPTVDQFTDQSTDDEATDDAPTGNGGVDDRSTGGRPADGEAAVAAEARVDGEVRSTGGRLASGALRGMVEDYLRENTGQEFSPNAVGKALERSAGAVHNALEKLVEGGYAVRTSDKPKKYSCAVDSTIDAGR</sequence>
<evidence type="ECO:0000313" key="2">
    <source>
        <dbReference type="EMBL" id="MFC6091598.1"/>
    </source>
</evidence>
<proteinExistence type="predicted"/>
<reference evidence="3" key="1">
    <citation type="journal article" date="2019" name="Int. J. Syst. Evol. Microbiol.">
        <title>The Global Catalogue of Microorganisms (GCM) 10K type strain sequencing project: providing services to taxonomists for standard genome sequencing and annotation.</title>
        <authorList>
            <consortium name="The Broad Institute Genomics Platform"/>
            <consortium name="The Broad Institute Genome Sequencing Center for Infectious Disease"/>
            <person name="Wu L."/>
            <person name="Ma J."/>
        </authorList>
    </citation>
    <scope>NUCLEOTIDE SEQUENCE [LARGE SCALE GENOMIC DNA]</scope>
    <source>
        <strain evidence="3">CGMCC 4.7246</strain>
    </source>
</reference>
<name>A0ABW1P8B0_9PSEU</name>
<feature type="region of interest" description="Disordered" evidence="1">
    <location>
        <begin position="66"/>
        <end position="105"/>
    </location>
</feature>
<organism evidence="2 3">
    <name type="scientific">Saccharothrix lopnurensis</name>
    <dbReference type="NCBI Taxonomy" id="1670621"/>
    <lineage>
        <taxon>Bacteria</taxon>
        <taxon>Bacillati</taxon>
        <taxon>Actinomycetota</taxon>
        <taxon>Actinomycetes</taxon>
        <taxon>Pseudonocardiales</taxon>
        <taxon>Pseudonocardiaceae</taxon>
        <taxon>Saccharothrix</taxon>
    </lineage>
</organism>
<evidence type="ECO:0000313" key="3">
    <source>
        <dbReference type="Proteomes" id="UP001596220"/>
    </source>
</evidence>
<dbReference type="RefSeq" id="WP_380637851.1">
    <property type="nucleotide sequence ID" value="NZ_JBHSQO010000019.1"/>
</dbReference>
<dbReference type="EMBL" id="JBHSQO010000019">
    <property type="protein sequence ID" value="MFC6091598.1"/>
    <property type="molecule type" value="Genomic_DNA"/>
</dbReference>
<comment type="caution">
    <text evidence="2">The sequence shown here is derived from an EMBL/GenBank/DDBJ whole genome shotgun (WGS) entry which is preliminary data.</text>
</comment>
<evidence type="ECO:0000256" key="1">
    <source>
        <dbReference type="SAM" id="MobiDB-lite"/>
    </source>
</evidence>
<protein>
    <recommendedName>
        <fullName evidence="4">MarR family protein</fullName>
    </recommendedName>
</protein>
<evidence type="ECO:0008006" key="4">
    <source>
        <dbReference type="Google" id="ProtNLM"/>
    </source>
</evidence>
<keyword evidence="3" id="KW-1185">Reference proteome</keyword>
<dbReference type="Proteomes" id="UP001596220">
    <property type="component" value="Unassembled WGS sequence"/>
</dbReference>